<feature type="region of interest" description="Disordered" evidence="1">
    <location>
        <begin position="244"/>
        <end position="322"/>
    </location>
</feature>
<feature type="compositionally biased region" description="Basic and acidic residues" evidence="1">
    <location>
        <begin position="830"/>
        <end position="840"/>
    </location>
</feature>
<feature type="compositionally biased region" description="Basic and acidic residues" evidence="1">
    <location>
        <begin position="217"/>
        <end position="228"/>
    </location>
</feature>
<feature type="compositionally biased region" description="Low complexity" evidence="1">
    <location>
        <begin position="681"/>
        <end position="692"/>
    </location>
</feature>
<feature type="compositionally biased region" description="Basic and acidic residues" evidence="1">
    <location>
        <begin position="611"/>
        <end position="627"/>
    </location>
</feature>
<feature type="compositionally biased region" description="Basic and acidic residues" evidence="1">
    <location>
        <begin position="994"/>
        <end position="1004"/>
    </location>
</feature>
<feature type="region of interest" description="Disordered" evidence="1">
    <location>
        <begin position="120"/>
        <end position="182"/>
    </location>
</feature>
<sequence>MDRSERRIGKRQTGKKVPRVPIKTYKWEDVRRSRRRGGYPWTHLYKEAFNEVDPKDFDMEGLRKNKTSTASSASDSLDIKEITEDDVEGLKNIDSSYVVIESPILLGGQIEEASKDQEILIESADSSDNISQYLDKEERGPQQLESTETLTLPTSSTPETEKERTLERAKSEEPKRKRKLSIESNYSRISLSKLGVMKRLREAKEKIKLPKFGGTSKPEKKKEVKTEETKIKEWLPKVSNNENPVYIHIPLKPPKGEKDDFSHLEFEGKKLQESPSLPPPDVQIEVSDDVSEKDEENASMKFELPPSVQPSGNTLGLDVPNDQEDDVSAIIFLEGDEEGDKKGEYDIMVVDIDENSQEMTMSQVTNSEVRKQVLESIKRVESQAELTEGKQSSGNLSRSSSRASKTSRSSLKKRRAKSVEPEKKRKSSIDSSYSRKSLSKLGFLKKLHFPFRKSSSKKSVTETTSTKDPVPVEKPNIQHITTDQKPVYIHIPLKPPPGETDQFSHLEFETAPPSKPNEQHEEEQSPIESPHPSQSPQFIFLTPPSDDEILDKPDIPETPSSETGSLFQFGELKQLARTVVDQVHGTLDAVDEEVEIKDESTKITTEAIVEVPHEEKDITDTEEKMTIDEEDGLKSTQESKPVLKSNLKGEPSPLPKKKVSFKRRKSSQVSKDDGYEEIESPSEVAQASVSSEKSSETTNTSILENTQSMSVDEEKCYLDSEKVIKSTSLEEDYNKWSKMSDHEYEPVNPPPDTRTESIPLKSHVSEVLDPSSTLPHSDDETEFNPSVQQIQEDIENRFFKAPTNLPTSKSAEKGDSSFRKSPSKGSTRSRSKEKEPEKPNKFQVAIKESATKFKTKLQGIKKPNISLPSRPRFQKPNIKKPNITLPKLPDLALPFRRSSKQEEKKDEPKSENSGGQSIFSTYPRLFKKKKRDFDSGSLKGRTESRGREDDVAVTTYRLEDTKSGRTDSIRIPLHSEQSMDEEHEIDPQLENEQEIYKDREERMSPSRYQQDTDADDEDAEQRERQEKHRAALAIVSEPEPSRWDRGNFYETQNGTDDHYDDEQKETLKTYEDNKNQEIITDLDQPEDVQEPHIPDRQRRKLQQNDSIDTSYSRDVGSSVSSLGYHRRGVLEEIDSDQFFLREKGISQDNIDMGRYLSTEIREAFRMPTNALADMRAYNYEEVRASNQSLPETKRKQIKKPKRKKTPHASQERLRYEQESENEDYNFMPPIRPRRRSKRRKRPVQEPEAIPYTETVLVEPNEENDRYEEDAENLSRYYENNVMEGKEQPDIHICQPYKDVLHVHDTLHRRASEPVPSAPTRKHKSLKSLNASEHESIFDDYEQDKENNNINGYVNENAFMSSQIENPTAFPKHFETSQEIPRPPKRRSRSKTRSMSRTTSHTEAGSILDRTDSIMFDEDHREPIVEEPCIKDLRDAMGYAIVDKNQNKNWEHKFCTVPRSHEKESSKPERPLRNYSTLGPSRPPRKLSRNMTDEEKENIDITQYIEIEDERDLQSGEIIQKMQNRPLPAPPRPPRARSKPLNDITTETLSSSNIVSRENLATENTETCHDIEETEVSTQTEPLPADFVCEEVPQEETDKIMTPSMMRKQASSDETEKGPQSEIIEKDVTNQSADEGVSNQVTIERVFITPTQYSYQEETVTHGQLLVEPLNGAKILPDSELSRERIIPVTVDEDDTSEIPESFKQLSDPKPSAESETEPQKPPRTQTPRMSGTGDTLKLQKLQVSDIDVDRLTVNELVANKIIVSEIDSGSINTYDVNSKSGTLKLSDIELEPSVIERLLEKLKESSALQQSILEDSSRVGNPEEETGQKKTPMNFHNLEPSTSLDCTKIVSMDDKDSCDALNEPELFQHSIDDSESPKDIDSVNEKNTPEVFQQSIEYSKSAKDIDTANENTEPEVSQQSLKDSETPKDIDAVSEKNTPKIFQQSIENSKNSQDVEVTQQMPAICAEDSAHSVKSTELEENSGEIALINSEDEINLEAPIRPPRNIEKKFSDCGKQLSNDALTELVKTEQIESDFEASIAGINQCTEILEPEVDDEPPPRPPQPQVPYVPSQPPASFYALRAQQYVEGITDDIPLVPRRKRHHRPPTVSRSTSSESSDVPVPRRRVRSPEPSIPQLSGQLLSACSIVTRNRIKRLIEQVNSNISNIANANPESNRQDVQVIIVILLVLIAGLLLLGYGDGRTVHLHHWEYFNPPKDI</sequence>
<feature type="region of interest" description="Disordered" evidence="1">
    <location>
        <begin position="1690"/>
        <end position="1734"/>
    </location>
</feature>
<dbReference type="Proteomes" id="UP001516400">
    <property type="component" value="Unassembled WGS sequence"/>
</dbReference>
<feature type="region of interest" description="Disordered" evidence="1">
    <location>
        <begin position="1181"/>
        <end position="1269"/>
    </location>
</feature>
<feature type="compositionally biased region" description="Basic residues" evidence="1">
    <location>
        <begin position="655"/>
        <end position="666"/>
    </location>
</feature>
<feature type="region of interest" description="Disordered" evidence="1">
    <location>
        <begin position="2051"/>
        <end position="2072"/>
    </location>
</feature>
<feature type="compositionally biased region" description="Low complexity" evidence="1">
    <location>
        <begin position="2106"/>
        <end position="2120"/>
    </location>
</feature>
<organism evidence="3 4">
    <name type="scientific">Cryptolaemus montrouzieri</name>
    <dbReference type="NCBI Taxonomy" id="559131"/>
    <lineage>
        <taxon>Eukaryota</taxon>
        <taxon>Metazoa</taxon>
        <taxon>Ecdysozoa</taxon>
        <taxon>Arthropoda</taxon>
        <taxon>Hexapoda</taxon>
        <taxon>Insecta</taxon>
        <taxon>Pterygota</taxon>
        <taxon>Neoptera</taxon>
        <taxon>Endopterygota</taxon>
        <taxon>Coleoptera</taxon>
        <taxon>Polyphaga</taxon>
        <taxon>Cucujiformia</taxon>
        <taxon>Coccinelloidea</taxon>
        <taxon>Coccinellidae</taxon>
        <taxon>Scymninae</taxon>
        <taxon>Scymnini</taxon>
        <taxon>Cryptolaemus</taxon>
    </lineage>
</organism>
<feature type="transmembrane region" description="Helical" evidence="2">
    <location>
        <begin position="2178"/>
        <end position="2197"/>
    </location>
</feature>
<feature type="compositionally biased region" description="Basic and acidic residues" evidence="1">
    <location>
        <begin position="159"/>
        <end position="175"/>
    </location>
</feature>
<feature type="compositionally biased region" description="Acidic residues" evidence="1">
    <location>
        <begin position="286"/>
        <end position="297"/>
    </location>
</feature>
<feature type="region of interest" description="Disordered" evidence="1">
    <location>
        <begin position="381"/>
        <end position="435"/>
    </location>
</feature>
<dbReference type="EMBL" id="JABFTP020000165">
    <property type="protein sequence ID" value="KAL3285038.1"/>
    <property type="molecule type" value="Genomic_DNA"/>
</dbReference>
<feature type="region of interest" description="Disordered" evidence="1">
    <location>
        <begin position="1603"/>
        <end position="1634"/>
    </location>
</feature>
<feature type="compositionally biased region" description="Polar residues" evidence="1">
    <location>
        <begin position="697"/>
        <end position="710"/>
    </location>
</feature>
<feature type="compositionally biased region" description="Basic and acidic residues" evidence="1">
    <location>
        <begin position="899"/>
        <end position="910"/>
    </location>
</feature>
<feature type="compositionally biased region" description="Low complexity" evidence="1">
    <location>
        <begin position="1110"/>
        <end position="1121"/>
    </location>
</feature>
<feature type="compositionally biased region" description="Basic and acidic residues" evidence="1">
    <location>
        <begin position="1609"/>
        <end position="1627"/>
    </location>
</feature>
<feature type="region of interest" description="Disordered" evidence="1">
    <location>
        <begin position="1372"/>
        <end position="1414"/>
    </location>
</feature>
<keyword evidence="2" id="KW-1133">Transmembrane helix</keyword>
<feature type="compositionally biased region" description="Basic and acidic residues" evidence="1">
    <location>
        <begin position="1870"/>
        <end position="1888"/>
    </location>
</feature>
<feature type="compositionally biased region" description="Basic and acidic residues" evidence="1">
    <location>
        <begin position="1457"/>
        <end position="1471"/>
    </location>
</feature>
<evidence type="ECO:0000313" key="4">
    <source>
        <dbReference type="Proteomes" id="UP001516400"/>
    </source>
</evidence>
<accession>A0ABD2P2U1</accession>
<feature type="compositionally biased region" description="Basic residues" evidence="1">
    <location>
        <begin position="1382"/>
        <end position="1393"/>
    </location>
</feature>
<feature type="region of interest" description="Disordered" evidence="1">
    <location>
        <begin position="1457"/>
        <end position="1491"/>
    </location>
</feature>
<feature type="region of interest" description="Disordered" evidence="1">
    <location>
        <begin position="452"/>
        <end position="567"/>
    </location>
</feature>
<comment type="caution">
    <text evidence="3">The sequence shown here is derived from an EMBL/GenBank/DDBJ whole genome shotgun (WGS) entry which is preliminary data.</text>
</comment>
<feature type="compositionally biased region" description="Polar residues" evidence="1">
    <location>
        <begin position="819"/>
        <end position="828"/>
    </location>
</feature>
<keyword evidence="2" id="KW-0472">Membrane</keyword>
<feature type="region of interest" description="Disordered" evidence="1">
    <location>
        <begin position="1904"/>
        <end position="1935"/>
    </location>
</feature>
<feature type="region of interest" description="Disordered" evidence="1">
    <location>
        <begin position="732"/>
        <end position="1125"/>
    </location>
</feature>
<feature type="region of interest" description="Disordered" evidence="1">
    <location>
        <begin position="1867"/>
        <end position="1890"/>
    </location>
</feature>
<keyword evidence="4" id="KW-1185">Reference proteome</keyword>
<evidence type="ECO:0000256" key="2">
    <source>
        <dbReference type="SAM" id="Phobius"/>
    </source>
</evidence>
<evidence type="ECO:0000313" key="3">
    <source>
        <dbReference type="EMBL" id="KAL3285038.1"/>
    </source>
</evidence>
<feature type="compositionally biased region" description="Basic and acidic residues" evidence="1">
    <location>
        <begin position="940"/>
        <end position="950"/>
    </location>
</feature>
<feature type="region of interest" description="Disordered" evidence="1">
    <location>
        <begin position="2091"/>
        <end position="2133"/>
    </location>
</feature>
<feature type="compositionally biased region" description="Low complexity" evidence="1">
    <location>
        <begin position="457"/>
        <end position="467"/>
    </location>
</feature>
<gene>
    <name evidence="3" type="ORF">HHI36_019165</name>
</gene>
<name>A0ABD2P2U1_9CUCU</name>
<feature type="compositionally biased region" description="Low complexity" evidence="1">
    <location>
        <begin position="390"/>
        <end position="409"/>
    </location>
</feature>
<feature type="compositionally biased region" description="Pro residues" evidence="1">
    <location>
        <begin position="2059"/>
        <end position="2072"/>
    </location>
</feature>
<feature type="region of interest" description="Disordered" evidence="1">
    <location>
        <begin position="1309"/>
        <end position="1328"/>
    </location>
</feature>
<feature type="region of interest" description="Disordered" evidence="1">
    <location>
        <begin position="1810"/>
        <end position="1841"/>
    </location>
</feature>
<proteinExistence type="predicted"/>
<feature type="compositionally biased region" description="Basic and acidic residues" evidence="1">
    <location>
        <begin position="1064"/>
        <end position="1075"/>
    </location>
</feature>
<protein>
    <recommendedName>
        <fullName evidence="5">Titin-like</fullName>
    </recommendedName>
</protein>
<feature type="compositionally biased region" description="Polar residues" evidence="1">
    <location>
        <begin position="1908"/>
        <end position="1921"/>
    </location>
</feature>
<feature type="compositionally biased region" description="Basic and acidic residues" evidence="1">
    <location>
        <begin position="254"/>
        <end position="272"/>
    </location>
</feature>
<feature type="compositionally biased region" description="Polar residues" evidence="1">
    <location>
        <begin position="911"/>
        <end position="920"/>
    </location>
</feature>
<feature type="compositionally biased region" description="Basic and acidic residues" evidence="1">
    <location>
        <begin position="1922"/>
        <end position="1935"/>
    </location>
</feature>
<feature type="compositionally biased region" description="Basic residues" evidence="1">
    <location>
        <begin position="1195"/>
        <end position="1206"/>
    </location>
</feature>
<feature type="compositionally biased region" description="Acidic residues" evidence="1">
    <location>
        <begin position="978"/>
        <end position="993"/>
    </location>
</feature>
<feature type="compositionally biased region" description="Polar residues" evidence="1">
    <location>
        <begin position="1722"/>
        <end position="1733"/>
    </location>
</feature>
<evidence type="ECO:0000256" key="1">
    <source>
        <dbReference type="SAM" id="MobiDB-lite"/>
    </source>
</evidence>
<evidence type="ECO:0008006" key="5">
    <source>
        <dbReference type="Google" id="ProtNLM"/>
    </source>
</evidence>
<keyword evidence="2" id="KW-0812">Transmembrane</keyword>
<feature type="compositionally biased region" description="Basic residues" evidence="1">
    <location>
        <begin position="1231"/>
        <end position="1241"/>
    </location>
</feature>
<feature type="region of interest" description="Disordered" evidence="1">
    <location>
        <begin position="605"/>
        <end position="714"/>
    </location>
</feature>
<feature type="compositionally biased region" description="Basic and acidic residues" evidence="1">
    <location>
        <begin position="957"/>
        <end position="968"/>
    </location>
</feature>
<feature type="region of interest" description="Disordered" evidence="1">
    <location>
        <begin position="207"/>
        <end position="228"/>
    </location>
</feature>
<feature type="compositionally biased region" description="Acidic residues" evidence="1">
    <location>
        <begin position="1259"/>
        <end position="1269"/>
    </location>
</feature>
<reference evidence="3 4" key="1">
    <citation type="journal article" date="2021" name="BMC Biol.">
        <title>Horizontally acquired antibacterial genes associated with adaptive radiation of ladybird beetles.</title>
        <authorList>
            <person name="Li H.S."/>
            <person name="Tang X.F."/>
            <person name="Huang Y.H."/>
            <person name="Xu Z.Y."/>
            <person name="Chen M.L."/>
            <person name="Du X.Y."/>
            <person name="Qiu B.Y."/>
            <person name="Chen P.T."/>
            <person name="Zhang W."/>
            <person name="Slipinski A."/>
            <person name="Escalona H.E."/>
            <person name="Waterhouse R.M."/>
            <person name="Zwick A."/>
            <person name="Pang H."/>
        </authorList>
    </citation>
    <scope>NUCLEOTIDE SEQUENCE [LARGE SCALE GENOMIC DNA]</scope>
    <source>
        <strain evidence="3">SYSU2018</strain>
    </source>
</reference>
<feature type="compositionally biased region" description="Low complexity" evidence="1">
    <location>
        <begin position="141"/>
        <end position="158"/>
    </location>
</feature>
<feature type="compositionally biased region" description="Basic and acidic residues" evidence="1">
    <location>
        <begin position="732"/>
        <end position="745"/>
    </location>
</feature>